<dbReference type="EMBL" id="JAAVLN010000003">
    <property type="protein sequence ID" value="NKC05105.1"/>
    <property type="molecule type" value="Genomic_DNA"/>
</dbReference>
<sequence>MNSFEGAKVLVTGAASGIGRASALHFAKRGASVGLLGLRTAELESVAEELSAFGVRAVVAEADVTDSELLHSAVAKVADELGGLSCAVAAAGVAIKGTVTDGSEKDWHSNIAVNLTGVYHTARHTMPYLLEHGRSSFIAISSDAGIRGSAGYSAYSASKHGVIGLVRCLALDYGPRGVRSNVVCPSFVETPMADGLLAGDEKFGREFYERRVPLGRFARADEVADAIGHLASNQASYVNGMSYVIDGGLPRNLWGLGRRLRNASHNQIVTAEL</sequence>
<dbReference type="Proteomes" id="UP000704467">
    <property type="component" value="Unassembled WGS sequence"/>
</dbReference>
<accession>A0ABX1DWG0</accession>
<dbReference type="InterPro" id="IPR051122">
    <property type="entry name" value="SDR_DHRS6-like"/>
</dbReference>
<reference evidence="3 4" key="1">
    <citation type="submission" date="2020-03" db="EMBL/GenBank/DDBJ databases">
        <title>Whole genome sequencing of clinical and environmental type strains of Ochrobactrum.</title>
        <authorList>
            <person name="Dharne M."/>
        </authorList>
    </citation>
    <scope>NUCLEOTIDE SEQUENCE [LARGE SCALE GENOMIC DNA]</scope>
    <source>
        <strain evidence="3 4">CIP 109452</strain>
    </source>
</reference>
<keyword evidence="4" id="KW-1185">Reference proteome</keyword>
<dbReference type="PANTHER" id="PTHR43477:SF1">
    <property type="entry name" value="DIHYDROANTICAPSIN 7-DEHYDROGENASE"/>
    <property type="match status" value="1"/>
</dbReference>
<comment type="similarity">
    <text evidence="1">Belongs to the short-chain dehydrogenases/reductases (SDR) family.</text>
</comment>
<keyword evidence="2" id="KW-0560">Oxidoreductase</keyword>
<comment type="caution">
    <text evidence="3">The sequence shown here is derived from an EMBL/GenBank/DDBJ whole genome shotgun (WGS) entry which is preliminary data.</text>
</comment>
<protein>
    <submittedName>
        <fullName evidence="3">SDR family oxidoreductase</fullName>
    </submittedName>
</protein>
<gene>
    <name evidence="3" type="ORF">HED55_23905</name>
</gene>
<dbReference type="InterPro" id="IPR020904">
    <property type="entry name" value="Sc_DH/Rdtase_CS"/>
</dbReference>
<evidence type="ECO:0000256" key="1">
    <source>
        <dbReference type="ARBA" id="ARBA00006484"/>
    </source>
</evidence>
<dbReference type="SUPFAM" id="SSF51735">
    <property type="entry name" value="NAD(P)-binding Rossmann-fold domains"/>
    <property type="match status" value="1"/>
</dbReference>
<dbReference type="PANTHER" id="PTHR43477">
    <property type="entry name" value="DIHYDROANTICAPSIN 7-DEHYDROGENASE"/>
    <property type="match status" value="1"/>
</dbReference>
<name>A0ABX1DWG0_9HYPH</name>
<evidence type="ECO:0000313" key="4">
    <source>
        <dbReference type="Proteomes" id="UP000704467"/>
    </source>
</evidence>
<dbReference type="PROSITE" id="PS00061">
    <property type="entry name" value="ADH_SHORT"/>
    <property type="match status" value="1"/>
</dbReference>
<evidence type="ECO:0000313" key="3">
    <source>
        <dbReference type="EMBL" id="NKC05105.1"/>
    </source>
</evidence>
<dbReference type="Pfam" id="PF13561">
    <property type="entry name" value="adh_short_C2"/>
    <property type="match status" value="1"/>
</dbReference>
<dbReference type="PRINTS" id="PR00081">
    <property type="entry name" value="GDHRDH"/>
</dbReference>
<evidence type="ECO:0000256" key="2">
    <source>
        <dbReference type="ARBA" id="ARBA00023002"/>
    </source>
</evidence>
<dbReference type="InterPro" id="IPR002347">
    <property type="entry name" value="SDR_fam"/>
</dbReference>
<dbReference type="CDD" id="cd05233">
    <property type="entry name" value="SDR_c"/>
    <property type="match status" value="1"/>
</dbReference>
<proteinExistence type="inferred from homology"/>
<dbReference type="Gene3D" id="3.40.50.720">
    <property type="entry name" value="NAD(P)-binding Rossmann-like Domain"/>
    <property type="match status" value="1"/>
</dbReference>
<organism evidence="3 4">
    <name type="scientific">Brucella haematophila</name>
    <dbReference type="NCBI Taxonomy" id="419474"/>
    <lineage>
        <taxon>Bacteria</taxon>
        <taxon>Pseudomonadati</taxon>
        <taxon>Pseudomonadota</taxon>
        <taxon>Alphaproteobacteria</taxon>
        <taxon>Hyphomicrobiales</taxon>
        <taxon>Brucellaceae</taxon>
        <taxon>Brucella/Ochrobactrum group</taxon>
        <taxon>Brucella</taxon>
    </lineage>
</organism>
<dbReference type="InterPro" id="IPR036291">
    <property type="entry name" value="NAD(P)-bd_dom_sf"/>
</dbReference>